<reference evidence="1 2" key="1">
    <citation type="submission" date="2020-08" db="EMBL/GenBank/DDBJ databases">
        <title>Genomic Encyclopedia of Type Strains, Phase IV (KMG-IV): sequencing the most valuable type-strain genomes for metagenomic binning, comparative biology and taxonomic classification.</title>
        <authorList>
            <person name="Goeker M."/>
        </authorList>
    </citation>
    <scope>NUCLEOTIDE SEQUENCE [LARGE SCALE GENOMIC DNA]</scope>
    <source>
        <strain evidence="1 2">DSM 21769</strain>
    </source>
</reference>
<gene>
    <name evidence="1" type="ORF">HNR44_001165</name>
</gene>
<dbReference type="EMBL" id="JACHHJ010000001">
    <property type="protein sequence ID" value="MBB6449216.1"/>
    <property type="molecule type" value="Genomic_DNA"/>
</dbReference>
<evidence type="ECO:0000313" key="1">
    <source>
        <dbReference type="EMBL" id="MBB6449216.1"/>
    </source>
</evidence>
<protein>
    <submittedName>
        <fullName evidence="1">Uncharacterized protein</fullName>
    </submittedName>
</protein>
<dbReference type="Proteomes" id="UP000568839">
    <property type="component" value="Unassembled WGS sequence"/>
</dbReference>
<name>A0A841PPU8_9BACL</name>
<proteinExistence type="predicted"/>
<accession>A0A841PPU8</accession>
<dbReference type="AlphaFoldDB" id="A0A841PPU8"/>
<organism evidence="1 2">
    <name type="scientific">Geomicrobium halophilum</name>
    <dbReference type="NCBI Taxonomy" id="549000"/>
    <lineage>
        <taxon>Bacteria</taxon>
        <taxon>Bacillati</taxon>
        <taxon>Bacillota</taxon>
        <taxon>Bacilli</taxon>
        <taxon>Bacillales</taxon>
        <taxon>Geomicrobium</taxon>
    </lineage>
</organism>
<sequence>MKKNNPPSLNDDIVRGNELFDEVFGREILITTSADQLNILGQTFRPIFCGKVVEVTNGYLTIDPAIIKMSNAPFYQFPTPLMIPLEKITTFVPFSCDTRIPLV</sequence>
<comment type="caution">
    <text evidence="1">The sequence shown here is derived from an EMBL/GenBank/DDBJ whole genome shotgun (WGS) entry which is preliminary data.</text>
</comment>
<keyword evidence="2" id="KW-1185">Reference proteome</keyword>
<evidence type="ECO:0000313" key="2">
    <source>
        <dbReference type="Proteomes" id="UP000568839"/>
    </source>
</evidence>
<dbReference type="RefSeq" id="WP_343069379.1">
    <property type="nucleotide sequence ID" value="NZ_JACHHJ010000001.1"/>
</dbReference>